<evidence type="ECO:0000313" key="2">
    <source>
        <dbReference type="Proteomes" id="UP000502823"/>
    </source>
</evidence>
<organism evidence="1 2">
    <name type="scientific">Coptotermes formosanus</name>
    <name type="common">Formosan subterranean termite</name>
    <dbReference type="NCBI Taxonomy" id="36987"/>
    <lineage>
        <taxon>Eukaryota</taxon>
        <taxon>Metazoa</taxon>
        <taxon>Ecdysozoa</taxon>
        <taxon>Arthropoda</taxon>
        <taxon>Hexapoda</taxon>
        <taxon>Insecta</taxon>
        <taxon>Pterygota</taxon>
        <taxon>Neoptera</taxon>
        <taxon>Polyneoptera</taxon>
        <taxon>Dictyoptera</taxon>
        <taxon>Blattodea</taxon>
        <taxon>Blattoidea</taxon>
        <taxon>Termitoidae</taxon>
        <taxon>Rhinotermitidae</taxon>
        <taxon>Coptotermes</taxon>
    </lineage>
</organism>
<keyword evidence="2" id="KW-1185">Reference proteome</keyword>
<reference evidence="2" key="1">
    <citation type="submission" date="2020-01" db="EMBL/GenBank/DDBJ databases">
        <title>Draft genome sequence of the Termite Coptotermes fromosanus.</title>
        <authorList>
            <person name="Itakura S."/>
            <person name="Yosikawa Y."/>
            <person name="Umezawa K."/>
        </authorList>
    </citation>
    <scope>NUCLEOTIDE SEQUENCE [LARGE SCALE GENOMIC DNA]</scope>
</reference>
<gene>
    <name evidence="1" type="ORF">Cfor_04098</name>
</gene>
<dbReference type="Proteomes" id="UP000502823">
    <property type="component" value="Unassembled WGS sequence"/>
</dbReference>
<protein>
    <submittedName>
        <fullName evidence="1">Uncharacterized protein</fullName>
    </submittedName>
</protein>
<dbReference type="EMBL" id="BLKM01005610">
    <property type="protein sequence ID" value="GFG34948.1"/>
    <property type="molecule type" value="Genomic_DNA"/>
</dbReference>
<sequence length="65" mass="7668">QRSPAESIEDIRYFHSQESNTIQCIKWTNYSVSWTVWEDNVGRSAQLVFKDANTTVLQRNTMQMQ</sequence>
<name>A0A6L2PWG1_COPFO</name>
<comment type="caution">
    <text evidence="1">The sequence shown here is derived from an EMBL/GenBank/DDBJ whole genome shotgun (WGS) entry which is preliminary data.</text>
</comment>
<dbReference type="InParanoid" id="A0A6L2PWG1"/>
<feature type="non-terminal residue" evidence="1">
    <location>
        <position position="1"/>
    </location>
</feature>
<proteinExistence type="predicted"/>
<evidence type="ECO:0000313" key="1">
    <source>
        <dbReference type="EMBL" id="GFG34948.1"/>
    </source>
</evidence>
<dbReference type="AlphaFoldDB" id="A0A6L2PWG1"/>
<accession>A0A6L2PWG1</accession>
<feature type="non-terminal residue" evidence="1">
    <location>
        <position position="65"/>
    </location>
</feature>